<dbReference type="EMBL" id="CAJNOC010013004">
    <property type="protein sequence ID" value="CAF1156458.1"/>
    <property type="molecule type" value="Genomic_DNA"/>
</dbReference>
<accession>A0A814T821</accession>
<evidence type="ECO:0000313" key="1">
    <source>
        <dbReference type="EMBL" id="CAF1156458.1"/>
    </source>
</evidence>
<name>A0A814T821_9BILA</name>
<sequence length="76" mass="8823">MEENSDNDPNSLFNYTDSEDDQIEEFIQGQQTFDFEKLELSNVLPIIFNEQPFISRPIAMKMDPIGATDLKKSFMN</sequence>
<reference evidence="1" key="1">
    <citation type="submission" date="2021-02" db="EMBL/GenBank/DDBJ databases">
        <authorList>
            <person name="Nowell W R."/>
        </authorList>
    </citation>
    <scope>NUCLEOTIDE SEQUENCE</scope>
    <source>
        <strain evidence="1">Ploen Becks lab</strain>
    </source>
</reference>
<gene>
    <name evidence="1" type="ORF">OXX778_LOCUS23477</name>
</gene>
<organism evidence="1 2">
    <name type="scientific">Brachionus calyciflorus</name>
    <dbReference type="NCBI Taxonomy" id="104777"/>
    <lineage>
        <taxon>Eukaryota</taxon>
        <taxon>Metazoa</taxon>
        <taxon>Spiralia</taxon>
        <taxon>Gnathifera</taxon>
        <taxon>Rotifera</taxon>
        <taxon>Eurotatoria</taxon>
        <taxon>Monogononta</taxon>
        <taxon>Pseudotrocha</taxon>
        <taxon>Ploima</taxon>
        <taxon>Brachionidae</taxon>
        <taxon>Brachionus</taxon>
    </lineage>
</organism>
<dbReference type="AlphaFoldDB" id="A0A814T821"/>
<comment type="caution">
    <text evidence="1">The sequence shown here is derived from an EMBL/GenBank/DDBJ whole genome shotgun (WGS) entry which is preliminary data.</text>
</comment>
<keyword evidence="2" id="KW-1185">Reference proteome</keyword>
<dbReference type="Proteomes" id="UP000663879">
    <property type="component" value="Unassembled WGS sequence"/>
</dbReference>
<proteinExistence type="predicted"/>
<protein>
    <submittedName>
        <fullName evidence="1">Uncharacterized protein</fullName>
    </submittedName>
</protein>
<evidence type="ECO:0000313" key="2">
    <source>
        <dbReference type="Proteomes" id="UP000663879"/>
    </source>
</evidence>